<dbReference type="EMBL" id="GBXM01101523">
    <property type="protein sequence ID" value="JAH07054.1"/>
    <property type="molecule type" value="Transcribed_RNA"/>
</dbReference>
<reference evidence="1" key="1">
    <citation type="submission" date="2014-11" db="EMBL/GenBank/DDBJ databases">
        <authorList>
            <person name="Amaro Gonzalez C."/>
        </authorList>
    </citation>
    <scope>NUCLEOTIDE SEQUENCE</scope>
</reference>
<sequence length="35" mass="4231">MERYGYRKNVEPLMHTVFSPPFQWVDSICLNFLVL</sequence>
<dbReference type="AlphaFoldDB" id="A0A0E9PRB8"/>
<evidence type="ECO:0000313" key="1">
    <source>
        <dbReference type="EMBL" id="JAH07054.1"/>
    </source>
</evidence>
<reference evidence="1" key="2">
    <citation type="journal article" date="2015" name="Fish Shellfish Immunol.">
        <title>Early steps in the European eel (Anguilla anguilla)-Vibrio vulnificus interaction in the gills: Role of the RtxA13 toxin.</title>
        <authorList>
            <person name="Callol A."/>
            <person name="Pajuelo D."/>
            <person name="Ebbesson L."/>
            <person name="Teles M."/>
            <person name="MacKenzie S."/>
            <person name="Amaro C."/>
        </authorList>
    </citation>
    <scope>NUCLEOTIDE SEQUENCE</scope>
</reference>
<organism evidence="1">
    <name type="scientific">Anguilla anguilla</name>
    <name type="common">European freshwater eel</name>
    <name type="synonym">Muraena anguilla</name>
    <dbReference type="NCBI Taxonomy" id="7936"/>
    <lineage>
        <taxon>Eukaryota</taxon>
        <taxon>Metazoa</taxon>
        <taxon>Chordata</taxon>
        <taxon>Craniata</taxon>
        <taxon>Vertebrata</taxon>
        <taxon>Euteleostomi</taxon>
        <taxon>Actinopterygii</taxon>
        <taxon>Neopterygii</taxon>
        <taxon>Teleostei</taxon>
        <taxon>Anguilliformes</taxon>
        <taxon>Anguillidae</taxon>
        <taxon>Anguilla</taxon>
    </lineage>
</organism>
<protein>
    <submittedName>
        <fullName evidence="1">Uncharacterized protein</fullName>
    </submittedName>
</protein>
<proteinExistence type="predicted"/>
<name>A0A0E9PRB8_ANGAN</name>
<accession>A0A0E9PRB8</accession>